<keyword evidence="2" id="KW-0378">Hydrolase</keyword>
<dbReference type="GO" id="GO:0000175">
    <property type="term" value="F:3'-5'-RNA exonuclease activity"/>
    <property type="evidence" value="ECO:0007669"/>
    <property type="project" value="InterPro"/>
</dbReference>
<dbReference type="CDD" id="cd06133">
    <property type="entry name" value="ERI-1_3'hExo_like"/>
    <property type="match status" value="1"/>
</dbReference>
<dbReference type="OrthoDB" id="1452at2759"/>
<keyword evidence="5" id="KW-1185">Reference proteome</keyword>
<dbReference type="RefSeq" id="XP_034230803.1">
    <property type="nucleotide sequence ID" value="XM_034374912.1"/>
</dbReference>
<evidence type="ECO:0000256" key="3">
    <source>
        <dbReference type="ARBA" id="ARBA00022839"/>
    </source>
</evidence>
<keyword evidence="3" id="KW-0269">Exonuclease</keyword>
<feature type="domain" description="Exonuclease" evidence="4">
    <location>
        <begin position="54"/>
        <end position="239"/>
    </location>
</feature>
<dbReference type="InterPro" id="IPR013520">
    <property type="entry name" value="Ribonucl_H"/>
</dbReference>
<sequence>MTCCRLTFSLFKKLSEPFCYQCRAAYRRSVMPVNTYYRFKKKEQSRLQPQIFKYFLVVDFEATCDDAFIPDMEIIEFPCFKVNANTFETLDTFHMYVRPVIRPILTPFCTSLTGIHQDMVDDKLTFPEVLDKFLAWVNASDVDLRTPHPNSCFVTCGDWDFMKMLPNQCKLSGTPIPQFMTSWINIKKSFLNATGLYPHGIKDMLRQLNLQHEGRLHSGIDDCKNIIKIMQGIAERGHVFQVTKSLPNHEKTS</sequence>
<dbReference type="InterPro" id="IPR036397">
    <property type="entry name" value="RNaseH_sf"/>
</dbReference>
<evidence type="ECO:0000256" key="1">
    <source>
        <dbReference type="ARBA" id="ARBA00022722"/>
    </source>
</evidence>
<dbReference type="Pfam" id="PF00929">
    <property type="entry name" value="RNase_T"/>
    <property type="match status" value="1"/>
</dbReference>
<dbReference type="GO" id="GO:0003676">
    <property type="term" value="F:nucleic acid binding"/>
    <property type="evidence" value="ECO:0007669"/>
    <property type="project" value="InterPro"/>
</dbReference>
<dbReference type="Proteomes" id="UP000515158">
    <property type="component" value="Unplaced"/>
</dbReference>
<protein>
    <submittedName>
        <fullName evidence="6">ERI1 exoribonuclease 3-like</fullName>
    </submittedName>
</protein>
<evidence type="ECO:0000256" key="2">
    <source>
        <dbReference type="ARBA" id="ARBA00022801"/>
    </source>
</evidence>
<name>A0A6P8XV17_THRPL</name>
<dbReference type="InterPro" id="IPR012337">
    <property type="entry name" value="RNaseH-like_sf"/>
</dbReference>
<dbReference type="PANTHER" id="PTHR23044:SF61">
    <property type="entry name" value="3'-5' EXORIBONUCLEASE 1-RELATED"/>
    <property type="match status" value="1"/>
</dbReference>
<proteinExistence type="predicted"/>
<evidence type="ECO:0000313" key="5">
    <source>
        <dbReference type="Proteomes" id="UP000515158"/>
    </source>
</evidence>
<evidence type="ECO:0000313" key="6">
    <source>
        <dbReference type="RefSeq" id="XP_034230803.1"/>
    </source>
</evidence>
<keyword evidence="1" id="KW-0540">Nuclease</keyword>
<dbReference type="AlphaFoldDB" id="A0A6P8XV17"/>
<dbReference type="InterPro" id="IPR047201">
    <property type="entry name" value="ERI-1_3'hExo-like"/>
</dbReference>
<dbReference type="KEGG" id="tpal:117639343"/>
<organism evidence="6">
    <name type="scientific">Thrips palmi</name>
    <name type="common">Melon thrips</name>
    <dbReference type="NCBI Taxonomy" id="161013"/>
    <lineage>
        <taxon>Eukaryota</taxon>
        <taxon>Metazoa</taxon>
        <taxon>Ecdysozoa</taxon>
        <taxon>Arthropoda</taxon>
        <taxon>Hexapoda</taxon>
        <taxon>Insecta</taxon>
        <taxon>Pterygota</taxon>
        <taxon>Neoptera</taxon>
        <taxon>Paraneoptera</taxon>
        <taxon>Thysanoptera</taxon>
        <taxon>Terebrantia</taxon>
        <taxon>Thripoidea</taxon>
        <taxon>Thripidae</taxon>
        <taxon>Thrips</taxon>
    </lineage>
</organism>
<gene>
    <name evidence="6" type="primary">LOC117639343</name>
</gene>
<dbReference type="PANTHER" id="PTHR23044">
    <property type="entry name" value="3'-5' EXONUCLEASE ERI1-RELATED"/>
    <property type="match status" value="1"/>
</dbReference>
<evidence type="ECO:0000259" key="4">
    <source>
        <dbReference type="SMART" id="SM00479"/>
    </source>
</evidence>
<accession>A0A6P8XV17</accession>
<dbReference type="GeneID" id="117639343"/>
<reference evidence="6" key="1">
    <citation type="submission" date="2025-08" db="UniProtKB">
        <authorList>
            <consortium name="RefSeq"/>
        </authorList>
    </citation>
    <scope>IDENTIFICATION</scope>
    <source>
        <tissue evidence="6">Total insect</tissue>
    </source>
</reference>
<dbReference type="SMART" id="SM00479">
    <property type="entry name" value="EXOIII"/>
    <property type="match status" value="1"/>
</dbReference>
<dbReference type="Gene3D" id="3.30.420.10">
    <property type="entry name" value="Ribonuclease H-like superfamily/Ribonuclease H"/>
    <property type="match status" value="1"/>
</dbReference>
<dbReference type="SUPFAM" id="SSF53098">
    <property type="entry name" value="Ribonuclease H-like"/>
    <property type="match status" value="1"/>
</dbReference>
<dbReference type="InterPro" id="IPR051274">
    <property type="entry name" value="3-5_Exoribonuclease"/>
</dbReference>
<dbReference type="InParanoid" id="A0A6P8XV17"/>